<evidence type="ECO:0000256" key="1">
    <source>
        <dbReference type="ARBA" id="ARBA00022801"/>
    </source>
</evidence>
<keyword evidence="1" id="KW-0378">Hydrolase</keyword>
<dbReference type="Gene3D" id="3.40.50.1820">
    <property type="entry name" value="alpha/beta hydrolase"/>
    <property type="match status" value="2"/>
</dbReference>
<protein>
    <recommendedName>
        <fullName evidence="5">Palmitoyl-protein thioesterase 1</fullName>
    </recommendedName>
</protein>
<gene>
    <name evidence="3" type="ORF">KY290_035425</name>
</gene>
<keyword evidence="4" id="KW-1185">Reference proteome</keyword>
<organism evidence="3 4">
    <name type="scientific">Solanum tuberosum</name>
    <name type="common">Potato</name>
    <dbReference type="NCBI Taxonomy" id="4113"/>
    <lineage>
        <taxon>Eukaryota</taxon>
        <taxon>Viridiplantae</taxon>
        <taxon>Streptophyta</taxon>
        <taxon>Embryophyta</taxon>
        <taxon>Tracheophyta</taxon>
        <taxon>Spermatophyta</taxon>
        <taxon>Magnoliopsida</taxon>
        <taxon>eudicotyledons</taxon>
        <taxon>Gunneridae</taxon>
        <taxon>Pentapetalae</taxon>
        <taxon>asterids</taxon>
        <taxon>lamiids</taxon>
        <taxon>Solanales</taxon>
        <taxon>Solanaceae</taxon>
        <taxon>Solanoideae</taxon>
        <taxon>Solaneae</taxon>
        <taxon>Solanum</taxon>
    </lineage>
</organism>
<comment type="caution">
    <text evidence="3">The sequence shown here is derived from an EMBL/GenBank/DDBJ whole genome shotgun (WGS) entry which is preliminary data.</text>
</comment>
<reference evidence="3 4" key="1">
    <citation type="journal article" date="2021" name="bioRxiv">
        <title>Chromosome-scale and haplotype-resolved genome assembly of a tetraploid potato cultivar.</title>
        <authorList>
            <person name="Sun H."/>
            <person name="Jiao W.-B."/>
            <person name="Krause K."/>
            <person name="Campoy J.A."/>
            <person name="Goel M."/>
            <person name="Folz-Donahue K."/>
            <person name="Kukat C."/>
            <person name="Huettel B."/>
            <person name="Schneeberger K."/>
        </authorList>
    </citation>
    <scope>NUCLEOTIDE SEQUENCE [LARGE SCALE GENOMIC DNA]</scope>
    <source>
        <strain evidence="3">SolTubOtavaFocal</strain>
        <tissue evidence="3">Leaves</tissue>
    </source>
</reference>
<dbReference type="PANTHER" id="PTHR11247">
    <property type="entry name" value="PALMITOYL-PROTEIN THIOESTERASE/DOLICHYLDIPHOSPHATASE 1"/>
    <property type="match status" value="1"/>
</dbReference>
<sequence>MGHRGFSSSSLVFFILILIGVPISSSVPFIVLHGIGDQCSHRGVKRFTEELREWSKSEGYCLEIGNGSWDSWFVTLEDQADVVCSKVKKMKELQDGYNIVGLSQGNLIGRAVVEYCEGGPQVKNLISLGGPHAGTASVPLCGSGIFCIIADNLIKSEIYSDFVQAHLAPSGYLKLPNNIPGYMKSCRFLPKLNNEIPSHRNSIYKKRFSSLENLVLIMFEHDTVLIPKETSWFGYYPDGAFEPILPAQKTQLYTEDWIGLKTLDDAGKVKYVKVAGNHLQISSSDMKKHVVPYLAANASTDGSFSNVERMALHDLQDDASSIFTFEGLGESCNDAGSTFYTSQLSLLSKSNGYCLEIGDGVYSSYYMPLENQVQIACEKVKGMKELQQGYNIVGLSQGNMVARGLIEFCDEAPPVNNFISIGGPNAGIASGPACTGNPWCDGAGGISGIGIYSDYVQTHYAPSGYIKLPNDIAGYLRGCRYLPKLNNEIPNATNPIYKERFTSLQNLVLIMFENDDVITPKESSWFGFYQDGTDSQILPPQQTNLYLEDTFGLQTLDKAGKVKFIKLPGYHLVMDIQEMQQNVVPYLIDGAQKHKADAQVGH</sequence>
<feature type="signal peptide" evidence="2">
    <location>
        <begin position="1"/>
        <end position="26"/>
    </location>
</feature>
<dbReference type="SUPFAM" id="SSF53474">
    <property type="entry name" value="alpha/beta-Hydrolases"/>
    <property type="match status" value="2"/>
</dbReference>
<dbReference type="Proteomes" id="UP000826656">
    <property type="component" value="Unassembled WGS sequence"/>
</dbReference>
<evidence type="ECO:0000313" key="3">
    <source>
        <dbReference type="EMBL" id="KAH0742382.1"/>
    </source>
</evidence>
<keyword evidence="2" id="KW-0732">Signal</keyword>
<evidence type="ECO:0000256" key="2">
    <source>
        <dbReference type="SAM" id="SignalP"/>
    </source>
</evidence>
<feature type="chain" id="PRO_5047051230" description="Palmitoyl-protein thioesterase 1" evidence="2">
    <location>
        <begin position="27"/>
        <end position="602"/>
    </location>
</feature>
<dbReference type="InterPro" id="IPR029058">
    <property type="entry name" value="AB_hydrolase_fold"/>
</dbReference>
<accession>A0ABQ7U7X0</accession>
<dbReference type="PANTHER" id="PTHR11247:SF8">
    <property type="entry name" value="PALMITOYL-PROTEIN THIOESTERASE 1"/>
    <property type="match status" value="1"/>
</dbReference>
<evidence type="ECO:0000313" key="4">
    <source>
        <dbReference type="Proteomes" id="UP000826656"/>
    </source>
</evidence>
<evidence type="ECO:0008006" key="5">
    <source>
        <dbReference type="Google" id="ProtNLM"/>
    </source>
</evidence>
<proteinExistence type="predicted"/>
<dbReference type="Pfam" id="PF02089">
    <property type="entry name" value="Palm_thioest"/>
    <property type="match status" value="2"/>
</dbReference>
<name>A0ABQ7U7X0_SOLTU</name>
<dbReference type="EMBL" id="JAIVGD010000026">
    <property type="protein sequence ID" value="KAH0742382.1"/>
    <property type="molecule type" value="Genomic_DNA"/>
</dbReference>